<dbReference type="EMBL" id="LN681225">
    <property type="protein sequence ID" value="CEK09273.1"/>
    <property type="molecule type" value="Genomic_DNA"/>
</dbReference>
<protein>
    <submittedName>
        <fullName evidence="5">Putative Efflux transporter, RND family, MFP subunit</fullName>
    </submittedName>
</protein>
<proteinExistence type="inferred from homology"/>
<dbReference type="PATRIC" id="fig|449.7.peg.861"/>
<dbReference type="HOGENOM" id="CLU_018816_14_1_6"/>
<reference evidence="6" key="1">
    <citation type="submission" date="2014-09" db="EMBL/GenBank/DDBJ databases">
        <authorList>
            <person name="Gomez-Valero L."/>
        </authorList>
    </citation>
    <scope>NUCLEOTIDE SEQUENCE [LARGE SCALE GENOMIC DNA]</scope>
    <source>
        <strain evidence="6">ATCC35250</strain>
    </source>
</reference>
<dbReference type="Proteomes" id="UP000032803">
    <property type="component" value="Chromosome I"/>
</dbReference>
<comment type="similarity">
    <text evidence="1">Belongs to the membrane fusion protein (MFP) (TC 8.A.1) family.</text>
</comment>
<dbReference type="Gene3D" id="1.10.287.470">
    <property type="entry name" value="Helix hairpin bin"/>
    <property type="match status" value="1"/>
</dbReference>
<dbReference type="InterPro" id="IPR058624">
    <property type="entry name" value="MdtA-like_HH"/>
</dbReference>
<evidence type="ECO:0000259" key="2">
    <source>
        <dbReference type="Pfam" id="PF25876"/>
    </source>
</evidence>
<accession>A0A0A8UKM0</accession>
<keyword evidence="6" id="KW-1185">Reference proteome</keyword>
<dbReference type="Pfam" id="PF25876">
    <property type="entry name" value="HH_MFP_RND"/>
    <property type="match status" value="1"/>
</dbReference>
<feature type="domain" description="CusB-like beta-barrel" evidence="4">
    <location>
        <begin position="216"/>
        <end position="290"/>
    </location>
</feature>
<dbReference type="Pfam" id="PF25954">
    <property type="entry name" value="Beta-barrel_RND_2"/>
    <property type="match status" value="1"/>
</dbReference>
<organism evidence="5 6">
    <name type="scientific">Legionella hackeliae</name>
    <dbReference type="NCBI Taxonomy" id="449"/>
    <lineage>
        <taxon>Bacteria</taxon>
        <taxon>Pseudomonadati</taxon>
        <taxon>Pseudomonadota</taxon>
        <taxon>Gammaproteobacteria</taxon>
        <taxon>Legionellales</taxon>
        <taxon>Legionellaceae</taxon>
        <taxon>Legionella</taxon>
    </lineage>
</organism>
<feature type="domain" description="Multidrug resistance protein MdtA-like alpha-helical hairpin" evidence="2">
    <location>
        <begin position="114"/>
        <end position="174"/>
    </location>
</feature>
<dbReference type="Gene3D" id="2.40.50.100">
    <property type="match status" value="1"/>
</dbReference>
<dbReference type="Pfam" id="PF25917">
    <property type="entry name" value="BSH_RND"/>
    <property type="match status" value="1"/>
</dbReference>
<dbReference type="GO" id="GO:0015562">
    <property type="term" value="F:efflux transmembrane transporter activity"/>
    <property type="evidence" value="ECO:0007669"/>
    <property type="project" value="TreeGrafter"/>
</dbReference>
<evidence type="ECO:0000259" key="4">
    <source>
        <dbReference type="Pfam" id="PF25954"/>
    </source>
</evidence>
<dbReference type="InterPro" id="IPR058625">
    <property type="entry name" value="MdtA-like_BSH"/>
</dbReference>
<dbReference type="InterPro" id="IPR058792">
    <property type="entry name" value="Beta-barrel_RND_2"/>
</dbReference>
<dbReference type="RefSeq" id="WP_045104833.1">
    <property type="nucleotide sequence ID" value="NZ_LNYF01000008.1"/>
</dbReference>
<name>A0A0A8UKM0_LEGHA</name>
<gene>
    <name evidence="5" type="ORF">LHA_0159</name>
</gene>
<dbReference type="PANTHER" id="PTHR30469:SF33">
    <property type="entry name" value="SLR1207 PROTEIN"/>
    <property type="match status" value="1"/>
</dbReference>
<feature type="domain" description="Multidrug resistance protein MdtA-like barrel-sandwich hybrid" evidence="3">
    <location>
        <begin position="65"/>
        <end position="204"/>
    </location>
</feature>
<evidence type="ECO:0000256" key="1">
    <source>
        <dbReference type="ARBA" id="ARBA00009477"/>
    </source>
</evidence>
<evidence type="ECO:0000313" key="6">
    <source>
        <dbReference type="Proteomes" id="UP000032803"/>
    </source>
</evidence>
<dbReference type="SUPFAM" id="SSF111369">
    <property type="entry name" value="HlyD-like secretion proteins"/>
    <property type="match status" value="1"/>
</dbReference>
<dbReference type="AlphaFoldDB" id="A0A0A8UKM0"/>
<dbReference type="PANTHER" id="PTHR30469">
    <property type="entry name" value="MULTIDRUG RESISTANCE PROTEIN MDTA"/>
    <property type="match status" value="1"/>
</dbReference>
<evidence type="ECO:0000313" key="5">
    <source>
        <dbReference type="EMBL" id="CEK09273.1"/>
    </source>
</evidence>
<dbReference type="Gene3D" id="2.40.30.170">
    <property type="match status" value="1"/>
</dbReference>
<evidence type="ECO:0000259" key="3">
    <source>
        <dbReference type="Pfam" id="PF25917"/>
    </source>
</evidence>
<dbReference type="KEGG" id="lha:LHA_0159"/>
<dbReference type="NCBIfam" id="TIGR01730">
    <property type="entry name" value="RND_mfp"/>
    <property type="match status" value="1"/>
</dbReference>
<sequence>MLPNQNNMKKKQNALIFLLLLIFFIVFLLFNLNKTISSPYLLSSLQVGEFNKTLSASGTISPRSVISVGTQVSGIVENVYVDKNSVVKKGQIIATLDKKLFSNSVDRNLALVKKLKARMELSKLRLARIQKLAKDKFISAEEIDEKTAQLKIDEADYDLGKANLEKAMIEKNYTDIKSPIDGIVLDKLVEPGQTVAASLTTPILFRIAENLHDMQITVKVPEADIALISLGQKGTFVVSAYPNKEFIAHVEKIMVNNNLEEGVVSYDVLMRVSNPQQLLKPGMSADLKIQISQVKSTNYILTNALRFKPEVSIPVDPNKTYVYVWEHNKIIPVEVKTGLENDEYTQILAGDLNVNQKIIVGLSKNDSP</sequence>
<dbReference type="InterPro" id="IPR006143">
    <property type="entry name" value="RND_pump_MFP"/>
</dbReference>
<dbReference type="STRING" id="449.LHA_0159"/>
<dbReference type="Gene3D" id="2.40.420.20">
    <property type="match status" value="1"/>
</dbReference>
<dbReference type="GO" id="GO:1990281">
    <property type="term" value="C:efflux pump complex"/>
    <property type="evidence" value="ECO:0007669"/>
    <property type="project" value="TreeGrafter"/>
</dbReference>